<dbReference type="Proteomes" id="UP000826146">
    <property type="component" value="Plasmid pNHP190012_1"/>
</dbReference>
<dbReference type="EMBL" id="AP024820">
    <property type="protein sequence ID" value="BCZ19993.1"/>
    <property type="molecule type" value="Genomic_DNA"/>
</dbReference>
<organism evidence="2 3">
    <name type="scientific">Helicobacter gastrofelis</name>
    <dbReference type="NCBI Taxonomy" id="2849642"/>
    <lineage>
        <taxon>Bacteria</taxon>
        <taxon>Pseudomonadati</taxon>
        <taxon>Campylobacterota</taxon>
        <taxon>Epsilonproteobacteria</taxon>
        <taxon>Campylobacterales</taxon>
        <taxon>Helicobacteraceae</taxon>
        <taxon>Helicobacter</taxon>
    </lineage>
</organism>
<proteinExistence type="predicted"/>
<accession>A0ABM7SGH2</accession>
<gene>
    <name evidence="2" type="ORF">NHP190012_16350</name>
</gene>
<feature type="coiled-coil region" evidence="1">
    <location>
        <begin position="2"/>
        <end position="37"/>
    </location>
</feature>
<keyword evidence="2" id="KW-0614">Plasmid</keyword>
<keyword evidence="3" id="KW-1185">Reference proteome</keyword>
<evidence type="ECO:0000313" key="2">
    <source>
        <dbReference type="EMBL" id="BCZ19993.1"/>
    </source>
</evidence>
<sequence>MIKDLKEKHRKAITDLNKTHNDELTSMQEQINKLKQAPQMQEVLKQEDMPPNLHKLTMTL</sequence>
<evidence type="ECO:0000256" key="1">
    <source>
        <dbReference type="SAM" id="Coils"/>
    </source>
</evidence>
<geneLocation type="plasmid" evidence="2 3">
    <name>pNHP190012_1</name>
</geneLocation>
<reference evidence="2 3" key="1">
    <citation type="submission" date="2021-07" db="EMBL/GenBank/DDBJ databases">
        <title>Novel Helicobacter sp. Isolated from a cat.</title>
        <authorList>
            <person name="Rimbara E."/>
            <person name="Suzuki M."/>
        </authorList>
    </citation>
    <scope>NUCLEOTIDE SEQUENCE [LARGE SCALE GENOMIC DNA]</scope>
    <source>
        <strain evidence="3">NHP19-012</strain>
        <plasmid evidence="2 3">pNHP190012_1</plasmid>
    </source>
</reference>
<dbReference type="RefSeq" id="WP_221272661.1">
    <property type="nucleotide sequence ID" value="NZ_AP024820.1"/>
</dbReference>
<protein>
    <submittedName>
        <fullName evidence="2">Uncharacterized protein</fullName>
    </submittedName>
</protein>
<keyword evidence="1" id="KW-0175">Coiled coil</keyword>
<evidence type="ECO:0000313" key="3">
    <source>
        <dbReference type="Proteomes" id="UP000826146"/>
    </source>
</evidence>
<name>A0ABM7SGH2_9HELI</name>